<keyword evidence="2" id="KW-1185">Reference proteome</keyword>
<organism evidence="1 2">
    <name type="scientific">Palleronia marisminoris</name>
    <dbReference type="NCBI Taxonomy" id="315423"/>
    <lineage>
        <taxon>Bacteria</taxon>
        <taxon>Pseudomonadati</taxon>
        <taxon>Pseudomonadota</taxon>
        <taxon>Alphaproteobacteria</taxon>
        <taxon>Rhodobacterales</taxon>
        <taxon>Roseobacteraceae</taxon>
        <taxon>Palleronia</taxon>
    </lineage>
</organism>
<dbReference type="Proteomes" id="UP000193870">
    <property type="component" value="Unassembled WGS sequence"/>
</dbReference>
<accession>A0A1Y5SUX8</accession>
<protein>
    <submittedName>
        <fullName evidence="1">Uncharacterized protein</fullName>
    </submittedName>
</protein>
<reference evidence="1 2" key="1">
    <citation type="submission" date="2017-03" db="EMBL/GenBank/DDBJ databases">
        <authorList>
            <person name="Afonso C.L."/>
            <person name="Miller P.J."/>
            <person name="Scott M.A."/>
            <person name="Spackman E."/>
            <person name="Goraichik I."/>
            <person name="Dimitrov K.M."/>
            <person name="Suarez D.L."/>
            <person name="Swayne D.E."/>
        </authorList>
    </citation>
    <scope>NUCLEOTIDE SEQUENCE [LARGE SCALE GENOMIC DNA]</scope>
    <source>
        <strain evidence="1 2">CECT 7066</strain>
    </source>
</reference>
<evidence type="ECO:0000313" key="1">
    <source>
        <dbReference type="EMBL" id="SLN47064.1"/>
    </source>
</evidence>
<dbReference type="RefSeq" id="WP_085854051.1">
    <property type="nucleotide sequence ID" value="NZ_FOPF01000005.1"/>
</dbReference>
<gene>
    <name evidence="1" type="ORF">PAM7066_02064</name>
</gene>
<name>A0A1Y5SUX8_9RHOB</name>
<dbReference type="AlphaFoldDB" id="A0A1Y5SUX8"/>
<sequence length="173" mass="18185">MTKFLPLLLALLGLGGGAGAGYVLRPSPEVAQASMPCGDPGAEAEGADADKEGCVASSGPAEEPVGEGVFVRFDQNFVIPLIANGEVAAMVVMNLTLEVDPGIDARVLEREPRIRDRFLRVMLDHAGAGGFDGVFTSNGRMDRLKTALIETANREIGPGLRDVLILDLNKQAV</sequence>
<proteinExistence type="predicted"/>
<evidence type="ECO:0000313" key="2">
    <source>
        <dbReference type="Proteomes" id="UP000193870"/>
    </source>
</evidence>
<dbReference type="EMBL" id="FWFV01000005">
    <property type="protein sequence ID" value="SLN47064.1"/>
    <property type="molecule type" value="Genomic_DNA"/>
</dbReference>
<dbReference type="STRING" id="315423.SAMN04488020_105119"/>
<dbReference type="OrthoDB" id="7864548at2"/>